<reference evidence="7" key="1">
    <citation type="journal article" date="2022" name="G3 (Bethesda)">
        <title>High quality genome of the basidiomycete yeast Dioszegia hungarica PDD-24b-2 isolated from cloud water.</title>
        <authorList>
            <person name="Jarrige D."/>
            <person name="Haridas S."/>
            <person name="Bleykasten-Grosshans C."/>
            <person name="Joly M."/>
            <person name="Nadalig T."/>
            <person name="Sancelme M."/>
            <person name="Vuilleumier S."/>
            <person name="Grigoriev I.V."/>
            <person name="Amato P."/>
            <person name="Bringel F."/>
        </authorList>
    </citation>
    <scope>NUCLEOTIDE SEQUENCE</scope>
    <source>
        <strain evidence="7">PDD-24b-2</strain>
    </source>
</reference>
<dbReference type="PANTHER" id="PTHR11702:SF31">
    <property type="entry name" value="MITOCHONDRIAL RIBOSOME-ASSOCIATED GTPASE 2"/>
    <property type="match status" value="1"/>
</dbReference>
<feature type="region of interest" description="Disordered" evidence="4">
    <location>
        <begin position="333"/>
        <end position="362"/>
    </location>
</feature>
<evidence type="ECO:0000256" key="4">
    <source>
        <dbReference type="SAM" id="MobiDB-lite"/>
    </source>
</evidence>
<dbReference type="InterPro" id="IPR006073">
    <property type="entry name" value="GTP-bd"/>
</dbReference>
<dbReference type="InterPro" id="IPR045086">
    <property type="entry name" value="OBG_GTPase"/>
</dbReference>
<dbReference type="SUPFAM" id="SSF52540">
    <property type="entry name" value="P-loop containing nucleoside triphosphate hydrolases"/>
    <property type="match status" value="1"/>
</dbReference>
<feature type="compositionally biased region" description="Basic and acidic residues" evidence="4">
    <location>
        <begin position="333"/>
        <end position="351"/>
    </location>
</feature>
<evidence type="ECO:0000256" key="1">
    <source>
        <dbReference type="ARBA" id="ARBA00007699"/>
    </source>
</evidence>
<dbReference type="GO" id="GO:0042254">
    <property type="term" value="P:ribosome biogenesis"/>
    <property type="evidence" value="ECO:0007669"/>
    <property type="project" value="UniProtKB-UniRule"/>
</dbReference>
<evidence type="ECO:0000259" key="6">
    <source>
        <dbReference type="PROSITE" id="PS51883"/>
    </source>
</evidence>
<dbReference type="PROSITE" id="PS51710">
    <property type="entry name" value="G_OBG"/>
    <property type="match status" value="1"/>
</dbReference>
<dbReference type="GO" id="GO:0005525">
    <property type="term" value="F:GTP binding"/>
    <property type="evidence" value="ECO:0007669"/>
    <property type="project" value="UniProtKB-KW"/>
</dbReference>
<sequence length="510" mass="55518">MRPTVTFRPLCSQCRLPLPPVISLRRGYHAEPDSFPDMEAELLRRKRKTDAKRRQGGSEFIDHLIVTVRGGKGGSGASAFTAHPSKRGLGIPSGGNGGQGGSVYLKTSPHLTSLARISKRLIGEQGSHGAGQMKHGRRGADVIVSVPVGTVVREMNSEAATVAWAKEDAALGLDAQQRRERRWDRWFVSHPNTEVIADEYGPAEETLRREGFLRRTTVDPIYLDITKPIVEPVLLSTGGRGGLGNPHFQQPESPPPRLASKGLSPGTLTLSFELKLLADVGLVGLPNAGKSTILRALTGRGAEVAGYAFTTLNPQVGVVRVFEDGSWRGEEGVVEESETRREREKADRVKGEYMPPPVKTRGQAEATRFTISDNPGLLARASENYGLGHSFLRSIERSLALVYVVDLGSDTPDTDLQVLRDELEAYKPGLADKAVAVVLNKGDEVDEEVGKERVKRVKEVIKAWGGGVETVVVSAKFGLGMKRVVRVLCDRVGEVRKELARVEAEEVHEE</sequence>
<dbReference type="InterPro" id="IPR027417">
    <property type="entry name" value="P-loop_NTPase"/>
</dbReference>
<dbReference type="CDD" id="cd01898">
    <property type="entry name" value="Obg"/>
    <property type="match status" value="1"/>
</dbReference>
<dbReference type="AlphaFoldDB" id="A0AA38LVC6"/>
<dbReference type="RefSeq" id="XP_052946255.1">
    <property type="nucleotide sequence ID" value="XM_053087381.1"/>
</dbReference>
<evidence type="ECO:0000313" key="7">
    <source>
        <dbReference type="EMBL" id="KAI9636478.1"/>
    </source>
</evidence>
<dbReference type="Pfam" id="PF01018">
    <property type="entry name" value="GTP1_OBG"/>
    <property type="match status" value="1"/>
</dbReference>
<feature type="domain" description="Obg" evidence="6">
    <location>
        <begin position="58"/>
        <end position="277"/>
    </location>
</feature>
<keyword evidence="2" id="KW-0547">Nucleotide-binding</keyword>
<proteinExistence type="inferred from homology"/>
<dbReference type="PANTHER" id="PTHR11702">
    <property type="entry name" value="DEVELOPMENTALLY REGULATED GTP-BINDING PROTEIN-RELATED"/>
    <property type="match status" value="1"/>
</dbReference>
<comment type="similarity">
    <text evidence="1">Belongs to the TRAFAC class OBG-HflX-like GTPase superfamily. OBG GTPase family.</text>
</comment>
<keyword evidence="3" id="KW-0342">GTP-binding</keyword>
<feature type="domain" description="OBG-type G" evidence="5">
    <location>
        <begin position="278"/>
        <end position="493"/>
    </location>
</feature>
<dbReference type="Gene3D" id="3.40.50.300">
    <property type="entry name" value="P-loop containing nucleotide triphosphate hydrolases"/>
    <property type="match status" value="1"/>
</dbReference>
<comment type="caution">
    <text evidence="7">The sequence shown here is derived from an EMBL/GenBank/DDBJ whole genome shotgun (WGS) entry which is preliminary data.</text>
</comment>
<dbReference type="InterPro" id="IPR036726">
    <property type="entry name" value="GTP1_OBG_dom_sf"/>
</dbReference>
<dbReference type="InterPro" id="IPR031167">
    <property type="entry name" value="G_OBG"/>
</dbReference>
<dbReference type="SUPFAM" id="SSF82051">
    <property type="entry name" value="Obg GTP-binding protein N-terminal domain"/>
    <property type="match status" value="1"/>
</dbReference>
<evidence type="ECO:0000313" key="8">
    <source>
        <dbReference type="Proteomes" id="UP001164286"/>
    </source>
</evidence>
<protein>
    <submittedName>
        <fullName evidence="7">Essential conserved GTPase</fullName>
    </submittedName>
</protein>
<dbReference type="PROSITE" id="PS51883">
    <property type="entry name" value="OBG"/>
    <property type="match status" value="1"/>
</dbReference>
<dbReference type="InterPro" id="IPR006169">
    <property type="entry name" value="GTP1_OBG_dom"/>
</dbReference>
<dbReference type="GO" id="GO:0003924">
    <property type="term" value="F:GTPase activity"/>
    <property type="evidence" value="ECO:0007669"/>
    <property type="project" value="InterPro"/>
</dbReference>
<name>A0AA38LVC6_9TREE</name>
<dbReference type="GO" id="GO:0000287">
    <property type="term" value="F:magnesium ion binding"/>
    <property type="evidence" value="ECO:0007669"/>
    <property type="project" value="InterPro"/>
</dbReference>
<dbReference type="GO" id="GO:0005739">
    <property type="term" value="C:mitochondrion"/>
    <property type="evidence" value="ECO:0007669"/>
    <property type="project" value="TreeGrafter"/>
</dbReference>
<dbReference type="Gene3D" id="2.70.210.12">
    <property type="entry name" value="GTP1/OBG domain"/>
    <property type="match status" value="1"/>
</dbReference>
<feature type="region of interest" description="Disordered" evidence="4">
    <location>
        <begin position="240"/>
        <end position="262"/>
    </location>
</feature>
<dbReference type="GeneID" id="77726582"/>
<dbReference type="InterPro" id="IPR014100">
    <property type="entry name" value="GTP-bd_Obg/CgtA"/>
</dbReference>
<accession>A0AA38LVC6</accession>
<evidence type="ECO:0000259" key="5">
    <source>
        <dbReference type="PROSITE" id="PS51710"/>
    </source>
</evidence>
<organism evidence="7 8">
    <name type="scientific">Dioszegia hungarica</name>
    <dbReference type="NCBI Taxonomy" id="4972"/>
    <lineage>
        <taxon>Eukaryota</taxon>
        <taxon>Fungi</taxon>
        <taxon>Dikarya</taxon>
        <taxon>Basidiomycota</taxon>
        <taxon>Agaricomycotina</taxon>
        <taxon>Tremellomycetes</taxon>
        <taxon>Tremellales</taxon>
        <taxon>Bulleribasidiaceae</taxon>
        <taxon>Dioszegia</taxon>
    </lineage>
</organism>
<dbReference type="Proteomes" id="UP001164286">
    <property type="component" value="Unassembled WGS sequence"/>
</dbReference>
<dbReference type="PIRSF" id="PIRSF002401">
    <property type="entry name" value="GTP_bd_Obg/CgtA"/>
    <property type="match status" value="1"/>
</dbReference>
<keyword evidence="8" id="KW-1185">Reference proteome</keyword>
<evidence type="ECO:0000256" key="2">
    <source>
        <dbReference type="ARBA" id="ARBA00022741"/>
    </source>
</evidence>
<dbReference type="Pfam" id="PF01926">
    <property type="entry name" value="MMR_HSR1"/>
    <property type="match status" value="1"/>
</dbReference>
<evidence type="ECO:0000256" key="3">
    <source>
        <dbReference type="ARBA" id="ARBA00023134"/>
    </source>
</evidence>
<gene>
    <name evidence="7" type="ORF">MKK02DRAFT_27680</name>
</gene>
<dbReference type="EMBL" id="JAKWFO010000005">
    <property type="protein sequence ID" value="KAI9636478.1"/>
    <property type="molecule type" value="Genomic_DNA"/>
</dbReference>
<dbReference type="PRINTS" id="PR00326">
    <property type="entry name" value="GTP1OBG"/>
</dbReference>